<keyword evidence="2" id="KW-0540">Nuclease</keyword>
<reference evidence="2" key="1">
    <citation type="submission" date="2020-12" db="EMBL/GenBank/DDBJ databases">
        <title>Enhanced detection system for hospital associated transmission using whole genome sequencing surveillance.</title>
        <authorList>
            <person name="Harrison L.H."/>
            <person name="Van Tyne D."/>
            <person name="Marsh J.W."/>
            <person name="Griffith M.P."/>
            <person name="Snyder D.J."/>
            <person name="Cooper V.S."/>
            <person name="Mustapha M."/>
        </authorList>
    </citation>
    <scope>NUCLEOTIDE SEQUENCE</scope>
    <source>
        <strain evidence="2">PSB00042</strain>
    </source>
</reference>
<dbReference type="Pfam" id="PF01844">
    <property type="entry name" value="HNH"/>
    <property type="match status" value="1"/>
</dbReference>
<feature type="domain" description="HNH nuclease" evidence="1">
    <location>
        <begin position="168"/>
        <end position="230"/>
    </location>
</feature>
<dbReference type="CDD" id="cd00085">
    <property type="entry name" value="HNHc"/>
    <property type="match status" value="1"/>
</dbReference>
<dbReference type="GO" id="GO:0003676">
    <property type="term" value="F:nucleic acid binding"/>
    <property type="evidence" value="ECO:0007669"/>
    <property type="project" value="InterPro"/>
</dbReference>
<keyword evidence="2" id="KW-0378">Hydrolase</keyword>
<dbReference type="InterPro" id="IPR002711">
    <property type="entry name" value="HNH"/>
</dbReference>
<comment type="caution">
    <text evidence="2">The sequence shown here is derived from an EMBL/GenBank/DDBJ whole genome shotgun (WGS) entry which is preliminary data.</text>
</comment>
<evidence type="ECO:0000259" key="1">
    <source>
        <dbReference type="SMART" id="SM00507"/>
    </source>
</evidence>
<evidence type="ECO:0000313" key="3">
    <source>
        <dbReference type="Proteomes" id="UP000637061"/>
    </source>
</evidence>
<dbReference type="GO" id="GO:0004519">
    <property type="term" value="F:endonuclease activity"/>
    <property type="evidence" value="ECO:0007669"/>
    <property type="project" value="UniProtKB-KW"/>
</dbReference>
<sequence>MKDETEISKRSLFDLIQFSKVPGSVHWSGESSIINNTPQQGINWVGEIPALGGVFVKVRSGSYKHDGWIGAGRELYRYSLKARKGVISLAEKANRALLNQPDFGYPVLLYSEQKTNWIFEGVFGVSECADEYVVLGRRAPALDFIDKPTQSFLEGGKKFVTHLVSERNAQVVKLLKANGSCLCEICQEDYQEKYGIPYIEAHHKIPVSNLASEAAVTLEDLALLCSNCHSAVHSYMRGGLKNYDEIKAMIMEVLTSRT</sequence>
<accession>A0A8I1EDJ6</accession>
<dbReference type="EMBL" id="JAEHTE010000004">
    <property type="protein sequence ID" value="MBI6883681.1"/>
    <property type="molecule type" value="Genomic_DNA"/>
</dbReference>
<dbReference type="Proteomes" id="UP000637061">
    <property type="component" value="Unassembled WGS sequence"/>
</dbReference>
<dbReference type="AlphaFoldDB" id="A0A8I1EDJ6"/>
<keyword evidence="2" id="KW-0255">Endonuclease</keyword>
<proteinExistence type="predicted"/>
<dbReference type="SMART" id="SM00507">
    <property type="entry name" value="HNHc"/>
    <property type="match status" value="1"/>
</dbReference>
<protein>
    <submittedName>
        <fullName evidence="2">HNH endonuclease</fullName>
    </submittedName>
</protein>
<name>A0A8I1EDJ6_PSEPU</name>
<gene>
    <name evidence="2" type="ORF">JEU22_07145</name>
</gene>
<organism evidence="2 3">
    <name type="scientific">Pseudomonas putida</name>
    <name type="common">Arthrobacter siderocapsulatus</name>
    <dbReference type="NCBI Taxonomy" id="303"/>
    <lineage>
        <taxon>Bacteria</taxon>
        <taxon>Pseudomonadati</taxon>
        <taxon>Pseudomonadota</taxon>
        <taxon>Gammaproteobacteria</taxon>
        <taxon>Pseudomonadales</taxon>
        <taxon>Pseudomonadaceae</taxon>
        <taxon>Pseudomonas</taxon>
    </lineage>
</organism>
<evidence type="ECO:0000313" key="2">
    <source>
        <dbReference type="EMBL" id="MBI6883681.1"/>
    </source>
</evidence>
<dbReference type="GO" id="GO:0008270">
    <property type="term" value="F:zinc ion binding"/>
    <property type="evidence" value="ECO:0007669"/>
    <property type="project" value="InterPro"/>
</dbReference>
<dbReference type="InterPro" id="IPR003615">
    <property type="entry name" value="HNH_nuc"/>
</dbReference>